<dbReference type="RefSeq" id="WP_243919502.1">
    <property type="nucleotide sequence ID" value="NZ_JALHLG010000007.1"/>
</dbReference>
<name>A0ABT0BP69_9SPHN</name>
<evidence type="ECO:0000313" key="1">
    <source>
        <dbReference type="EMBL" id="MCJ2186750.1"/>
    </source>
</evidence>
<dbReference type="Pfam" id="PF14091">
    <property type="entry name" value="DUF4269"/>
    <property type="match status" value="1"/>
</dbReference>
<gene>
    <name evidence="1" type="ORF">MTR66_07990</name>
</gene>
<keyword evidence="2" id="KW-1185">Reference proteome</keyword>
<sequence>MNWREVLDRMALLARLAAFDVRVAGTFPLGIDVPGSDIDLLCHAPDSHRFAQAVWDACADYPEFAIYQWTYEDRPVVAGFVLHHIPFEIFGQAIPVSKQHGWRHFEVERRLLALGGDALREAVMAARMAGMKTEPAFAQVLGLEGDAYEALLELSKLDDQALRAVLPERMK</sequence>
<reference evidence="1 2" key="1">
    <citation type="submission" date="2022-04" db="EMBL/GenBank/DDBJ databases">
        <title>Identification of a novel bacterium isolated from mangrove sediments.</title>
        <authorList>
            <person name="Pan X."/>
        </authorList>
    </citation>
    <scope>NUCLEOTIDE SEQUENCE [LARGE SCALE GENOMIC DNA]</scope>
    <source>
        <strain evidence="1 2">B2638</strain>
    </source>
</reference>
<dbReference type="InterPro" id="IPR025365">
    <property type="entry name" value="DUF4269"/>
</dbReference>
<protein>
    <submittedName>
        <fullName evidence="1">DUF4269 domain-containing protein</fullName>
    </submittedName>
</protein>
<proteinExistence type="predicted"/>
<evidence type="ECO:0000313" key="2">
    <source>
        <dbReference type="Proteomes" id="UP001202281"/>
    </source>
</evidence>
<dbReference type="EMBL" id="JALHLG010000007">
    <property type="protein sequence ID" value="MCJ2186750.1"/>
    <property type="molecule type" value="Genomic_DNA"/>
</dbReference>
<organism evidence="1 2">
    <name type="scientific">Novosphingobium beihaiensis</name>
    <dbReference type="NCBI Taxonomy" id="2930389"/>
    <lineage>
        <taxon>Bacteria</taxon>
        <taxon>Pseudomonadati</taxon>
        <taxon>Pseudomonadota</taxon>
        <taxon>Alphaproteobacteria</taxon>
        <taxon>Sphingomonadales</taxon>
        <taxon>Sphingomonadaceae</taxon>
        <taxon>Novosphingobium</taxon>
    </lineage>
</organism>
<dbReference type="Proteomes" id="UP001202281">
    <property type="component" value="Unassembled WGS sequence"/>
</dbReference>
<comment type="caution">
    <text evidence="1">The sequence shown here is derived from an EMBL/GenBank/DDBJ whole genome shotgun (WGS) entry which is preliminary data.</text>
</comment>
<accession>A0ABT0BP69</accession>